<comment type="caution">
    <text evidence="2">The sequence shown here is derived from an EMBL/GenBank/DDBJ whole genome shotgun (WGS) entry which is preliminary data.</text>
</comment>
<keyword evidence="1" id="KW-0472">Membrane</keyword>
<accession>A0A4R1CIQ1</accession>
<reference evidence="2 3" key="1">
    <citation type="submission" date="2019-03" db="EMBL/GenBank/DDBJ databases">
        <authorList>
            <person name="Kim M.K.M."/>
        </authorList>
    </citation>
    <scope>NUCLEOTIDE SEQUENCE [LARGE SCALE GENOMIC DNA]</scope>
    <source>
        <strain evidence="2 3">18JY15-6</strain>
    </source>
</reference>
<gene>
    <name evidence="2" type="ORF">EPD65_05425</name>
</gene>
<dbReference type="AlphaFoldDB" id="A0A4R1CIQ1"/>
<keyword evidence="3" id="KW-1185">Reference proteome</keyword>
<feature type="transmembrane region" description="Helical" evidence="1">
    <location>
        <begin position="50"/>
        <end position="71"/>
    </location>
</feature>
<feature type="transmembrane region" description="Helical" evidence="1">
    <location>
        <begin position="177"/>
        <end position="198"/>
    </location>
</feature>
<evidence type="ECO:0000313" key="3">
    <source>
        <dbReference type="Proteomes" id="UP000295453"/>
    </source>
</evidence>
<protein>
    <submittedName>
        <fullName evidence="2">Uncharacterized protein</fullName>
    </submittedName>
</protein>
<dbReference type="EMBL" id="SJZJ01000006">
    <property type="protein sequence ID" value="TCJ30026.1"/>
    <property type="molecule type" value="Genomic_DNA"/>
</dbReference>
<feature type="transmembrane region" description="Helical" evidence="1">
    <location>
        <begin position="295"/>
        <end position="315"/>
    </location>
</feature>
<sequence length="344" mass="36182">MAEADPAIAAGGSITRWWLVATVALTLSAICAGVLLAPPESSRVGPALTSLLFLGASVHVGSTAWFYGVPAVRCHMWRNPKRYLVVPAVLVVATVAAVLLVPRSWVPVGLLAFFAWQFFHFQKQNLGVAAIAARATGSPSLVPSERRAIVLAGCGGTAALVGRPELLRIAEAPEVPGLFAVGVAVFAAAAGYGVVAVLSRTPTGRSPAFLVVYLTSLLFFAPVFLFDSPYAAVAGITIAHGLQYLLLMGLLAAAPNETGARSVVGVLVLVNVAVVVGLGLSQASHFHEAHGWTRAFYGIYLGLVMSHFVIDAGLWRLRDEFPRAFLTQRLPGLLARRSTPALAE</sequence>
<keyword evidence="1" id="KW-0812">Transmembrane</keyword>
<dbReference type="RefSeq" id="WP_131582150.1">
    <property type="nucleotide sequence ID" value="NZ_SJZJ01000006.1"/>
</dbReference>
<feature type="transmembrane region" description="Helical" evidence="1">
    <location>
        <begin position="232"/>
        <end position="251"/>
    </location>
</feature>
<feature type="transmembrane region" description="Helical" evidence="1">
    <location>
        <begin position="263"/>
        <end position="283"/>
    </location>
</feature>
<dbReference type="Proteomes" id="UP000295453">
    <property type="component" value="Unassembled WGS sequence"/>
</dbReference>
<evidence type="ECO:0000256" key="1">
    <source>
        <dbReference type="SAM" id="Phobius"/>
    </source>
</evidence>
<name>A0A4R1CIQ1_9ACTN</name>
<proteinExistence type="predicted"/>
<feature type="transmembrane region" description="Helical" evidence="1">
    <location>
        <begin position="210"/>
        <end position="226"/>
    </location>
</feature>
<dbReference type="OrthoDB" id="512946at2"/>
<feature type="transmembrane region" description="Helical" evidence="1">
    <location>
        <begin position="17"/>
        <end position="38"/>
    </location>
</feature>
<organism evidence="2 3">
    <name type="scientific">Nocardioides jejuensis</name>
    <dbReference type="NCBI Taxonomy" id="2502782"/>
    <lineage>
        <taxon>Bacteria</taxon>
        <taxon>Bacillati</taxon>
        <taxon>Actinomycetota</taxon>
        <taxon>Actinomycetes</taxon>
        <taxon>Propionibacteriales</taxon>
        <taxon>Nocardioidaceae</taxon>
        <taxon>Nocardioides</taxon>
    </lineage>
</organism>
<feature type="transmembrane region" description="Helical" evidence="1">
    <location>
        <begin position="83"/>
        <end position="101"/>
    </location>
</feature>
<evidence type="ECO:0000313" key="2">
    <source>
        <dbReference type="EMBL" id="TCJ30026.1"/>
    </source>
</evidence>
<keyword evidence="1" id="KW-1133">Transmembrane helix</keyword>